<sequence>MSKNIYFSVDADVYEKFNIALNLTGETSDEAAETCLRWYIAQAFGNASKEYTPKTGKLIDNTDKDFYGKATQRIPMWALKPNQYNHKIIKAYFMAIDIEGEATLIMMERLCSDKERPDLFVPTFRNNYSQMKLDGPKSHGKVFEDDGERVWVWDEVEEILMKYKSSFYVEEE</sequence>
<gene>
    <name evidence="1" type="ORF">SDC9_82633</name>
</gene>
<dbReference type="AlphaFoldDB" id="A0A644Z6X5"/>
<dbReference type="EMBL" id="VSSQ01007477">
    <property type="protein sequence ID" value="MPM36038.1"/>
    <property type="molecule type" value="Genomic_DNA"/>
</dbReference>
<proteinExistence type="predicted"/>
<name>A0A644Z6X5_9ZZZZ</name>
<protein>
    <submittedName>
        <fullName evidence="1">Uncharacterized protein</fullName>
    </submittedName>
</protein>
<comment type="caution">
    <text evidence="1">The sequence shown here is derived from an EMBL/GenBank/DDBJ whole genome shotgun (WGS) entry which is preliminary data.</text>
</comment>
<organism evidence="1">
    <name type="scientific">bioreactor metagenome</name>
    <dbReference type="NCBI Taxonomy" id="1076179"/>
    <lineage>
        <taxon>unclassified sequences</taxon>
        <taxon>metagenomes</taxon>
        <taxon>ecological metagenomes</taxon>
    </lineage>
</organism>
<evidence type="ECO:0000313" key="1">
    <source>
        <dbReference type="EMBL" id="MPM36038.1"/>
    </source>
</evidence>
<accession>A0A644Z6X5</accession>
<reference evidence="1" key="1">
    <citation type="submission" date="2019-08" db="EMBL/GenBank/DDBJ databases">
        <authorList>
            <person name="Kucharzyk K."/>
            <person name="Murdoch R.W."/>
            <person name="Higgins S."/>
            <person name="Loffler F."/>
        </authorList>
    </citation>
    <scope>NUCLEOTIDE SEQUENCE</scope>
</reference>